<dbReference type="EMBL" id="CP149785">
    <property type="protein sequence ID" value="WYF46758.1"/>
    <property type="molecule type" value="Genomic_DNA"/>
</dbReference>
<organism evidence="1">
    <name type="scientific">Deinococcus sp. VB142</name>
    <dbReference type="NCBI Taxonomy" id="3112952"/>
    <lineage>
        <taxon>Bacteria</taxon>
        <taxon>Thermotogati</taxon>
        <taxon>Deinococcota</taxon>
        <taxon>Deinococci</taxon>
        <taxon>Deinococcales</taxon>
        <taxon>Deinococcaceae</taxon>
        <taxon>Deinococcus</taxon>
    </lineage>
</organism>
<dbReference type="RefSeq" id="WP_339098264.1">
    <property type="nucleotide sequence ID" value="NZ_CP149785.1"/>
</dbReference>
<protein>
    <submittedName>
        <fullName evidence="1">Uncharacterized protein</fullName>
    </submittedName>
</protein>
<gene>
    <name evidence="1" type="ORF">WDJ50_18515</name>
</gene>
<sequence length="71" mass="7751">MNRVTFIAHQHAPDLASSVVGEVEVSLRFSGEVQPDSAQRMGLVNRVAARLHEALESELKLIAQESKGEIP</sequence>
<accession>A0AAU6Q8Z4</accession>
<name>A0AAU6Q8Z4_9DEIO</name>
<geneLocation type="plasmid" evidence="1">
    <name>p2</name>
</geneLocation>
<keyword evidence="1" id="KW-0614">Plasmid</keyword>
<proteinExistence type="predicted"/>
<evidence type="ECO:0000313" key="1">
    <source>
        <dbReference type="EMBL" id="WYF46758.1"/>
    </source>
</evidence>
<reference evidence="1" key="1">
    <citation type="submission" date="2024-03" db="EMBL/GenBank/DDBJ databases">
        <title>Deinococcus weizhi sp. nov., isolated from human skin.</title>
        <authorList>
            <person name="Wei Z."/>
            <person name="Tian F."/>
            <person name="Yang C."/>
            <person name="Xin L.T."/>
            <person name="Wen Z.J."/>
            <person name="Lan K.C."/>
            <person name="Yu L."/>
            <person name="Zhe W."/>
            <person name="Dan F.D."/>
            <person name="Jun W."/>
            <person name="Rui Z."/>
            <person name="Yong X.J."/>
            <person name="Ting Y."/>
            <person name="Wei X."/>
            <person name="Xu Z.G."/>
            <person name="Xin Z."/>
            <person name="Dong F.G."/>
            <person name="Ni X.M."/>
            <person name="Zheng M.G."/>
            <person name="Chun Y."/>
            <person name="Qian W.X."/>
        </authorList>
    </citation>
    <scope>NUCLEOTIDE SEQUENCE</scope>
    <source>
        <strain evidence="1">VB142</strain>
        <plasmid evidence="1">p2</plasmid>
    </source>
</reference>
<dbReference type="AlphaFoldDB" id="A0AAU6Q8Z4"/>